<name>A0A9J7KRM9_BRAFL</name>
<dbReference type="Proteomes" id="UP000001554">
    <property type="component" value="Chromosome 3"/>
</dbReference>
<sequence length="505" mass="56424">MSFKAALTSDQSAKNTNAHMGLKYDLPLLNRYRTALDTAVKIATCYNVAPIKGTTVIAMAMNDEMEMACTAARGLGKPRTLTEVGLLLGLMCKHACEESSMHLVSAGHHRAVSLETGSILENVERLKGLTQLMSQRSSTGVPIEFLTDMLKNRVQLDNLLVLWNGKYNNASLNVKLNNFLEKYRRYVNPNLLFVTVDLSGRSCGIVDQETHPNDIHIAGYSDQILRFIAERGSGAQLTHVENIDQAYNLKPVPTAAISRSTAAAQELQTTADLSVARPLTVPKWRTARVFISSTFRDMHGERDLLTRFVFPELRARAAERFVHIHEVDLRWGITEEESRSEKSIEICLSEVSRCQFFLGILGERYGWVPDNYVAPDTPEFDWLKTYPAGRSMTELEIYHAALSDPTAAQGKAFFYFRDNSFQSEVGGKHRESFIAESSSAEEKMAKLKNRIRKSGLEVHDGYPCSWGGVVDDGKAMVSWTGRVRNEGAEQPVERCGQGVSSRRVY</sequence>
<proteinExistence type="predicted"/>
<dbReference type="InterPro" id="IPR052652">
    <property type="entry name" value="Telomerase_Complex_Comp"/>
</dbReference>
<dbReference type="Pfam" id="PF19334">
    <property type="entry name" value="DUF5920"/>
    <property type="match status" value="1"/>
</dbReference>
<accession>A0A9J7KRM9</accession>
<feature type="domain" description="DUF4062" evidence="1">
    <location>
        <begin position="288"/>
        <end position="396"/>
    </location>
</feature>
<dbReference type="FunFam" id="3.40.50.410:FF:000145">
    <property type="entry name" value="Telomerase-associated protein 1"/>
    <property type="match status" value="1"/>
</dbReference>
<dbReference type="OrthoDB" id="427368at2759"/>
<dbReference type="Pfam" id="PF13271">
    <property type="entry name" value="DUF4062"/>
    <property type="match status" value="1"/>
</dbReference>
<dbReference type="Gene3D" id="3.40.50.410">
    <property type="entry name" value="von Willebrand factor, type A domain"/>
    <property type="match status" value="1"/>
</dbReference>
<reference evidence="3" key="1">
    <citation type="journal article" date="2020" name="Nat. Ecol. Evol.">
        <title>Deeply conserved synteny resolves early events in vertebrate evolution.</title>
        <authorList>
            <person name="Simakov O."/>
            <person name="Marletaz F."/>
            <person name="Yue J.X."/>
            <person name="O'Connell B."/>
            <person name="Jenkins J."/>
            <person name="Brandt A."/>
            <person name="Calef R."/>
            <person name="Tung C.H."/>
            <person name="Huang T.K."/>
            <person name="Schmutz J."/>
            <person name="Satoh N."/>
            <person name="Yu J.K."/>
            <person name="Putnam N.H."/>
            <person name="Green R.E."/>
            <person name="Rokhsar D.S."/>
        </authorList>
    </citation>
    <scope>NUCLEOTIDE SEQUENCE [LARGE SCALE GENOMIC DNA]</scope>
    <source>
        <strain evidence="3">S238N-H82</strain>
    </source>
</reference>
<organism evidence="3 4">
    <name type="scientific">Branchiostoma floridae</name>
    <name type="common">Florida lancelet</name>
    <name type="synonym">Amphioxus</name>
    <dbReference type="NCBI Taxonomy" id="7739"/>
    <lineage>
        <taxon>Eukaryota</taxon>
        <taxon>Metazoa</taxon>
        <taxon>Chordata</taxon>
        <taxon>Cephalochordata</taxon>
        <taxon>Leptocardii</taxon>
        <taxon>Amphioxiformes</taxon>
        <taxon>Branchiostomatidae</taxon>
        <taxon>Branchiostoma</taxon>
    </lineage>
</organism>
<dbReference type="AlphaFoldDB" id="A0A9J7KRM9"/>
<evidence type="ECO:0000259" key="2">
    <source>
        <dbReference type="Pfam" id="PF19334"/>
    </source>
</evidence>
<dbReference type="InterPro" id="IPR045804">
    <property type="entry name" value="DUF5920"/>
</dbReference>
<dbReference type="InterPro" id="IPR025139">
    <property type="entry name" value="DUF4062"/>
</dbReference>
<evidence type="ECO:0000313" key="3">
    <source>
        <dbReference type="Proteomes" id="UP000001554"/>
    </source>
</evidence>
<dbReference type="InterPro" id="IPR036465">
    <property type="entry name" value="vWFA_dom_sf"/>
</dbReference>
<evidence type="ECO:0000259" key="1">
    <source>
        <dbReference type="Pfam" id="PF13271"/>
    </source>
</evidence>
<dbReference type="PANTHER" id="PTHR44791:SF1">
    <property type="entry name" value="TELOMERASE PROTEIN COMPONENT 1"/>
    <property type="match status" value="1"/>
</dbReference>
<dbReference type="KEGG" id="bfo:118410940"/>
<keyword evidence="3" id="KW-1185">Reference proteome</keyword>
<reference evidence="4" key="2">
    <citation type="submission" date="2025-08" db="UniProtKB">
        <authorList>
            <consortium name="RefSeq"/>
        </authorList>
    </citation>
    <scope>IDENTIFICATION</scope>
    <source>
        <strain evidence="4">S238N-H82</strain>
        <tissue evidence="4">Testes</tissue>
    </source>
</reference>
<dbReference type="PANTHER" id="PTHR44791">
    <property type="entry name" value="TELOMERASE PROTEIN COMPONENT 1 TEP1"/>
    <property type="match status" value="1"/>
</dbReference>
<gene>
    <name evidence="4" type="primary">LOC118410940</name>
</gene>
<evidence type="ECO:0000313" key="4">
    <source>
        <dbReference type="RefSeq" id="XP_035668801.1"/>
    </source>
</evidence>
<dbReference type="RefSeq" id="XP_035668801.1">
    <property type="nucleotide sequence ID" value="XM_035812908.1"/>
</dbReference>
<protein>
    <submittedName>
        <fullName evidence="4">Telomerase protein component 1-like</fullName>
    </submittedName>
</protein>
<feature type="domain" description="DUF5920" evidence="2">
    <location>
        <begin position="81"/>
        <end position="255"/>
    </location>
</feature>
<dbReference type="GeneID" id="118410940"/>